<dbReference type="EMBL" id="GG666677">
    <property type="protein sequence ID" value="EEN44151.1"/>
    <property type="molecule type" value="Genomic_DNA"/>
</dbReference>
<dbReference type="Gene3D" id="1.25.40.420">
    <property type="match status" value="3"/>
</dbReference>
<feature type="region of interest" description="Disordered" evidence="3">
    <location>
        <begin position="287"/>
        <end position="306"/>
    </location>
</feature>
<dbReference type="InParanoid" id="C3ZTA4"/>
<dbReference type="Gene3D" id="3.30.710.10">
    <property type="entry name" value="Potassium Channel Kv1.1, Chain A"/>
    <property type="match status" value="3"/>
</dbReference>
<dbReference type="Pfam" id="PF07707">
    <property type="entry name" value="BACK"/>
    <property type="match status" value="3"/>
</dbReference>
<name>C3ZTA4_BRAFL</name>
<evidence type="ECO:0000259" key="4">
    <source>
        <dbReference type="PROSITE" id="PS50097"/>
    </source>
</evidence>
<sequence>MSNSCDYCEQKMSNYCDTCDRKFRGKHSEQYHEDGSCTFGKKDRSYELRAELTRQQKNGEFVDVVVEVEGREFPCHRAVLAVTPYFQTMFSSNLAESKAKVITLHDIDSGSFSKILDFVYTGEILIGEDDVQDILQAAHMLQAEDVQECCQKFIVKNLCPSNCVGVMRLADIYGLCSLKKTARSKAVSQFSEVGRCEEFLSLSTQQLLDLLGDKELRVENEDDVVLSVIRWLDHDPESRKTEVSRILPVLCLSRVRVSVLEKLEAHPAIQESPECLAKVTATKEGHFSGSPQLMADTGREEDGRKPSCGISDDLAIIAYSRVRTFRAVISTMDSMEDSSEDFDTIVIRSKSRHYGHGEFHGDNSAQYNEDGSCTFGNKYNSDELRAELTRQRKSGQFVDVVVEVEGREFPCHRAVLAITPYFKTMFSSNLVESKAKVITLHDIDSGSFSKILDFVYMGEILICKDDVQDILQAAHMLQVEEVLRYCKKFIQKNLCPSNCVGVMCLADMYGLCDLKTTARRKALSQFSEFGRSEEFLILSTQQLLDLLRDKELRVENEDDVVLSMIKWLDHEPESRKTEVSRILPVIHLSSVRVSVLKKLEAHPTVQESPECLAKITAAKEEHLKLMGNTGREEDGRKLRCGISDDLAIIVGGWKAVTQQHYSENPTPPMPLQSIICMDPDCNQCYHVTDLPTPIVGCISVASAGRYLYVTGGRAVSLLHLPSKQAFRYDFATDTWTRLPDMPRGRAGHQSAIVDGKLYLVGGDTAETLFNVFSMECYNIEAEAWIKPPEMPAIIPSPNLKVIACGGKLLLIQGLRKKRRLCVHAFDVETQGWTYSSTPNPAIDFNVAIRATAVNNKVHLYVDRCFSCYVAAYTYDVDKETPTIEEEKPKTQEDVYIVHGVCRNLCGKHSAQYHEDGSCTFGKKDRSYELRAELTRQQKNGEFVDVVVEVEGREFPCHRAVLAVTPYFQTMFSSNLAESKAKVITLHDIDSGSFSKILDFVYTGEILIGEDDVQDILQAAHMLQAEDVQECCQKFIVKNLCPSNCVGVMRLADIYGLCSLKKTARSKAVSQFSEVGRCEEFLSLSTQQLLDLLGDKELLDPLADDWLHRTICGGSLKFNTPYKSDI</sequence>
<evidence type="ECO:0000256" key="2">
    <source>
        <dbReference type="ARBA" id="ARBA00022737"/>
    </source>
</evidence>
<dbReference type="PROSITE" id="PS50097">
    <property type="entry name" value="BTB"/>
    <property type="match status" value="3"/>
</dbReference>
<keyword evidence="2" id="KW-0677">Repeat</keyword>
<feature type="domain" description="BTB" evidence="4">
    <location>
        <begin position="398"/>
        <end position="464"/>
    </location>
</feature>
<dbReference type="InterPro" id="IPR006652">
    <property type="entry name" value="Kelch_1"/>
</dbReference>
<dbReference type="SMART" id="SM00875">
    <property type="entry name" value="BACK"/>
    <property type="match status" value="3"/>
</dbReference>
<evidence type="ECO:0000256" key="1">
    <source>
        <dbReference type="ARBA" id="ARBA00022441"/>
    </source>
</evidence>
<dbReference type="InterPro" id="IPR015915">
    <property type="entry name" value="Kelch-typ_b-propeller"/>
</dbReference>
<evidence type="ECO:0000313" key="5">
    <source>
        <dbReference type="EMBL" id="EEN44151.1"/>
    </source>
</evidence>
<dbReference type="FunFam" id="1.25.40.420:FF:000001">
    <property type="entry name" value="Kelch-like family member 12"/>
    <property type="match status" value="2"/>
</dbReference>
<feature type="domain" description="BTB" evidence="4">
    <location>
        <begin position="943"/>
        <end position="1009"/>
    </location>
</feature>
<dbReference type="InterPro" id="IPR000210">
    <property type="entry name" value="BTB/POZ_dom"/>
</dbReference>
<dbReference type="InterPro" id="IPR011705">
    <property type="entry name" value="BACK"/>
</dbReference>
<dbReference type="InterPro" id="IPR011333">
    <property type="entry name" value="SKP1/BTB/POZ_sf"/>
</dbReference>
<dbReference type="SMART" id="SM00612">
    <property type="entry name" value="Kelch"/>
    <property type="match status" value="1"/>
</dbReference>
<dbReference type="SUPFAM" id="SSF117281">
    <property type="entry name" value="Kelch motif"/>
    <property type="match status" value="1"/>
</dbReference>
<dbReference type="Gene3D" id="2.120.10.80">
    <property type="entry name" value="Kelch-type beta propeller"/>
    <property type="match status" value="1"/>
</dbReference>
<feature type="domain" description="BTB" evidence="4">
    <location>
        <begin position="62"/>
        <end position="128"/>
    </location>
</feature>
<proteinExistence type="predicted"/>
<dbReference type="AlphaFoldDB" id="C3ZTA4"/>
<evidence type="ECO:0000256" key="3">
    <source>
        <dbReference type="SAM" id="MobiDB-lite"/>
    </source>
</evidence>
<dbReference type="Pfam" id="PF00651">
    <property type="entry name" value="BTB"/>
    <property type="match status" value="3"/>
</dbReference>
<dbReference type="SMART" id="SM00225">
    <property type="entry name" value="BTB"/>
    <property type="match status" value="3"/>
</dbReference>
<dbReference type="Pfam" id="PF24681">
    <property type="entry name" value="Kelch_KLHDC2_KLHL20_DRC7"/>
    <property type="match status" value="1"/>
</dbReference>
<dbReference type="eggNOG" id="KOG4441">
    <property type="taxonomic scope" value="Eukaryota"/>
</dbReference>
<reference evidence="5" key="1">
    <citation type="journal article" date="2008" name="Nature">
        <title>The amphioxus genome and the evolution of the chordate karyotype.</title>
        <authorList>
            <consortium name="US DOE Joint Genome Institute (JGI-PGF)"/>
            <person name="Putnam N.H."/>
            <person name="Butts T."/>
            <person name="Ferrier D.E.K."/>
            <person name="Furlong R.F."/>
            <person name="Hellsten U."/>
            <person name="Kawashima T."/>
            <person name="Robinson-Rechavi M."/>
            <person name="Shoguchi E."/>
            <person name="Terry A."/>
            <person name="Yu J.-K."/>
            <person name="Benito-Gutierrez E.L."/>
            <person name="Dubchak I."/>
            <person name="Garcia-Fernandez J."/>
            <person name="Gibson-Brown J.J."/>
            <person name="Grigoriev I.V."/>
            <person name="Horton A.C."/>
            <person name="de Jong P.J."/>
            <person name="Jurka J."/>
            <person name="Kapitonov V.V."/>
            <person name="Kohara Y."/>
            <person name="Kuroki Y."/>
            <person name="Lindquist E."/>
            <person name="Lucas S."/>
            <person name="Osoegawa K."/>
            <person name="Pennacchio L.A."/>
            <person name="Salamov A.A."/>
            <person name="Satou Y."/>
            <person name="Sauka-Spengler T."/>
            <person name="Schmutz J."/>
            <person name="Shin-I T."/>
            <person name="Toyoda A."/>
            <person name="Bronner-Fraser M."/>
            <person name="Fujiyama A."/>
            <person name="Holland L.Z."/>
            <person name="Holland P.W.H."/>
            <person name="Satoh N."/>
            <person name="Rokhsar D.S."/>
        </authorList>
    </citation>
    <scope>NUCLEOTIDE SEQUENCE [LARGE SCALE GENOMIC DNA]</scope>
    <source>
        <strain evidence="5">S238N-H82</strain>
        <tissue evidence="5">Testes</tissue>
    </source>
</reference>
<accession>C3ZTA4</accession>
<dbReference type="SUPFAM" id="SSF54695">
    <property type="entry name" value="POZ domain"/>
    <property type="match status" value="3"/>
</dbReference>
<keyword evidence="1" id="KW-0880">Kelch repeat</keyword>
<dbReference type="PANTHER" id="PTHR24412">
    <property type="entry name" value="KELCH PROTEIN"/>
    <property type="match status" value="1"/>
</dbReference>
<gene>
    <name evidence="5" type="ORF">BRAFLDRAFT_118870</name>
</gene>
<organism>
    <name type="scientific">Branchiostoma floridae</name>
    <name type="common">Florida lancelet</name>
    <name type="synonym">Amphioxus</name>
    <dbReference type="NCBI Taxonomy" id="7739"/>
    <lineage>
        <taxon>Eukaryota</taxon>
        <taxon>Metazoa</taxon>
        <taxon>Chordata</taxon>
        <taxon>Cephalochordata</taxon>
        <taxon>Leptocardii</taxon>
        <taxon>Amphioxiformes</taxon>
        <taxon>Branchiostomatidae</taxon>
        <taxon>Branchiostoma</taxon>
    </lineage>
</organism>
<protein>
    <recommendedName>
        <fullName evidence="4">BTB domain-containing protein</fullName>
    </recommendedName>
</protein>
<dbReference type="PANTHER" id="PTHR24412:SF272">
    <property type="entry name" value="KELCH-LIKE PROTEIN DIABLO"/>
    <property type="match status" value="1"/>
</dbReference>